<evidence type="ECO:0000256" key="2">
    <source>
        <dbReference type="ARBA" id="ARBA00022829"/>
    </source>
</evidence>
<dbReference type="Pfam" id="PF17762">
    <property type="entry name" value="HTH_ParB"/>
    <property type="match status" value="1"/>
</dbReference>
<keyword evidence="5" id="KW-1185">Reference proteome</keyword>
<evidence type="ECO:0000259" key="3">
    <source>
        <dbReference type="SMART" id="SM00470"/>
    </source>
</evidence>
<dbReference type="GO" id="GO:0007059">
    <property type="term" value="P:chromosome segregation"/>
    <property type="evidence" value="ECO:0007669"/>
    <property type="project" value="UniProtKB-KW"/>
</dbReference>
<comment type="similarity">
    <text evidence="1">Belongs to the ParB family.</text>
</comment>
<evidence type="ECO:0000256" key="1">
    <source>
        <dbReference type="ARBA" id="ARBA00006295"/>
    </source>
</evidence>
<dbReference type="GO" id="GO:0005694">
    <property type="term" value="C:chromosome"/>
    <property type="evidence" value="ECO:0007669"/>
    <property type="project" value="TreeGrafter"/>
</dbReference>
<keyword evidence="2" id="KW-0159">Chromosome partition</keyword>
<dbReference type="InterPro" id="IPR003115">
    <property type="entry name" value="ParB_N"/>
</dbReference>
<dbReference type="SUPFAM" id="SSF109709">
    <property type="entry name" value="KorB DNA-binding domain-like"/>
    <property type="match status" value="1"/>
</dbReference>
<evidence type="ECO:0000313" key="5">
    <source>
        <dbReference type="Proteomes" id="UP000494119"/>
    </source>
</evidence>
<dbReference type="InterPro" id="IPR004437">
    <property type="entry name" value="ParB/RepB/Spo0J"/>
</dbReference>
<organism evidence="4 5">
    <name type="scientific">Paraburkholderia caffeinitolerans</name>
    <dbReference type="NCBI Taxonomy" id="1723730"/>
    <lineage>
        <taxon>Bacteria</taxon>
        <taxon>Pseudomonadati</taxon>
        <taxon>Pseudomonadota</taxon>
        <taxon>Betaproteobacteria</taxon>
        <taxon>Burkholderiales</taxon>
        <taxon>Burkholderiaceae</taxon>
        <taxon>Paraburkholderia</taxon>
    </lineage>
</organism>
<evidence type="ECO:0000313" key="4">
    <source>
        <dbReference type="EMBL" id="CAB3805169.1"/>
    </source>
</evidence>
<dbReference type="InterPro" id="IPR041468">
    <property type="entry name" value="HTH_ParB/Spo0J"/>
</dbReference>
<dbReference type="PANTHER" id="PTHR33375:SF1">
    <property type="entry name" value="CHROMOSOME-PARTITIONING PROTEIN PARB-RELATED"/>
    <property type="match status" value="1"/>
</dbReference>
<sequence>MAKKNFSAALSSGVQRDKELRDTGIASRFERVEAALDGRATLLDTAPDEPPVAAGNFNTHVEALERDGKIKAIYATWPIDKIDDNPLNSRTIYQEEKISARAASMAKDGQLVPALAARHPNDTTRAILIDGHYRKQGALRNRGTTLDLKILDGLAPIDFYRLARAANNEREQETVLDVALGYKKLLDEGYANTNDELALLVEEGKSKVSKTLAVLELPTSVQEFISLYPEQFGINIAYELSLYLKATDEPKTRDLAQKIIDEGLSFLKVKAMREALSQERAPRKTFSRQYKVSNPEGAPIGAIKEWGNGSIQVSLTLDNPERAEVYIEALKRLLEEDGHRTH</sequence>
<reference evidence="4 5" key="1">
    <citation type="submission" date="2020-04" db="EMBL/GenBank/DDBJ databases">
        <authorList>
            <person name="De Canck E."/>
        </authorList>
    </citation>
    <scope>NUCLEOTIDE SEQUENCE [LARGE SCALE GENOMIC DNA]</scope>
    <source>
        <strain evidence="4 5">LMG 28688</strain>
    </source>
</reference>
<dbReference type="Gene3D" id="1.10.10.2830">
    <property type="match status" value="1"/>
</dbReference>
<dbReference type="InterPro" id="IPR036086">
    <property type="entry name" value="ParB/Sulfiredoxin_sf"/>
</dbReference>
<feature type="domain" description="ParB-like N-terminal" evidence="3">
    <location>
        <begin position="75"/>
        <end position="168"/>
    </location>
</feature>
<accession>A0A6J5GTE5</accession>
<dbReference type="Proteomes" id="UP000494119">
    <property type="component" value="Unassembled WGS sequence"/>
</dbReference>
<dbReference type="GO" id="GO:0003677">
    <property type="term" value="F:DNA binding"/>
    <property type="evidence" value="ECO:0007669"/>
    <property type="project" value="InterPro"/>
</dbReference>
<gene>
    <name evidence="4" type="primary">noc_6</name>
    <name evidence="4" type="ORF">LMG28688_06130</name>
</gene>
<protein>
    <submittedName>
        <fullName evidence="4">Nucleoid occlusion protein</fullName>
    </submittedName>
</protein>
<dbReference type="AlphaFoldDB" id="A0A6J5GTE5"/>
<dbReference type="SMART" id="SM00470">
    <property type="entry name" value="ParB"/>
    <property type="match status" value="1"/>
</dbReference>
<dbReference type="NCBIfam" id="TIGR00180">
    <property type="entry name" value="parB_part"/>
    <property type="match status" value="1"/>
</dbReference>
<dbReference type="PANTHER" id="PTHR33375">
    <property type="entry name" value="CHROMOSOME-PARTITIONING PROTEIN PARB-RELATED"/>
    <property type="match status" value="1"/>
</dbReference>
<name>A0A6J5GTE5_9BURK</name>
<dbReference type="SUPFAM" id="SSF110849">
    <property type="entry name" value="ParB/Sulfiredoxin"/>
    <property type="match status" value="1"/>
</dbReference>
<proteinExistence type="inferred from homology"/>
<dbReference type="RefSeq" id="WP_175197800.1">
    <property type="nucleotide sequence ID" value="NZ_CADIKL010000045.1"/>
</dbReference>
<dbReference type="InterPro" id="IPR050336">
    <property type="entry name" value="Chromosome_partition/occlusion"/>
</dbReference>
<dbReference type="EMBL" id="CADIKL010000045">
    <property type="protein sequence ID" value="CAB3805169.1"/>
    <property type="molecule type" value="Genomic_DNA"/>
</dbReference>